<dbReference type="GO" id="GO:0002376">
    <property type="term" value="P:immune system process"/>
    <property type="evidence" value="ECO:0007669"/>
    <property type="project" value="UniProtKB-KW"/>
</dbReference>
<keyword evidence="5 8" id="KW-0472">Membrane</keyword>
<keyword evidence="3" id="KW-0732">Signal</keyword>
<comment type="subcellular location">
    <subcellularLocation>
        <location evidence="1">Cell membrane</location>
    </subcellularLocation>
</comment>
<proteinExistence type="predicted"/>
<dbReference type="Gene3D" id="2.60.40.10">
    <property type="entry name" value="Immunoglobulins"/>
    <property type="match status" value="1"/>
</dbReference>
<dbReference type="SMART" id="SM00409">
    <property type="entry name" value="IG"/>
    <property type="match status" value="1"/>
</dbReference>
<organism evidence="10 11">
    <name type="scientific">Umbra pygmaea</name>
    <name type="common">Eastern mudminnow</name>
    <dbReference type="NCBI Taxonomy" id="75934"/>
    <lineage>
        <taxon>Eukaryota</taxon>
        <taxon>Metazoa</taxon>
        <taxon>Chordata</taxon>
        <taxon>Craniata</taxon>
        <taxon>Vertebrata</taxon>
        <taxon>Euteleostomi</taxon>
        <taxon>Actinopterygii</taxon>
        <taxon>Neopterygii</taxon>
        <taxon>Teleostei</taxon>
        <taxon>Protacanthopterygii</taxon>
        <taxon>Esociformes</taxon>
        <taxon>Umbridae</taxon>
        <taxon>Umbra</taxon>
    </lineage>
</organism>
<dbReference type="PANTHER" id="PTHR19433:SF111">
    <property type="entry name" value="T CELL RECEPTOR ALPHA VARIABLE 4"/>
    <property type="match status" value="1"/>
</dbReference>
<feature type="domain" description="Ig-like" evidence="9">
    <location>
        <begin position="17"/>
        <end position="111"/>
    </location>
</feature>
<dbReference type="InterPro" id="IPR052051">
    <property type="entry name" value="TCR_complex_component"/>
</dbReference>
<dbReference type="Pfam" id="PF07686">
    <property type="entry name" value="V-set"/>
    <property type="match status" value="1"/>
</dbReference>
<evidence type="ECO:0000256" key="7">
    <source>
        <dbReference type="ARBA" id="ARBA00023180"/>
    </source>
</evidence>
<dbReference type="SUPFAM" id="SSF48726">
    <property type="entry name" value="Immunoglobulin"/>
    <property type="match status" value="1"/>
</dbReference>
<keyword evidence="7" id="KW-0325">Glycoprotein</keyword>
<dbReference type="InterPro" id="IPR036179">
    <property type="entry name" value="Ig-like_dom_sf"/>
</dbReference>
<keyword evidence="8" id="KW-0812">Transmembrane</keyword>
<keyword evidence="6" id="KW-1015">Disulfide bond</keyword>
<name>A0ABD0WK04_UMBPY</name>
<dbReference type="InterPro" id="IPR007110">
    <property type="entry name" value="Ig-like_dom"/>
</dbReference>
<evidence type="ECO:0000256" key="2">
    <source>
        <dbReference type="ARBA" id="ARBA00022475"/>
    </source>
</evidence>
<dbReference type="InterPro" id="IPR003599">
    <property type="entry name" value="Ig_sub"/>
</dbReference>
<feature type="transmembrane region" description="Helical" evidence="8">
    <location>
        <begin position="9"/>
        <end position="30"/>
    </location>
</feature>
<sequence length="242" mass="27401">MDHIHVSVLILYGFSLTTVMLVSLPASVVIHPGYNITLQCTNILKAPGHVAWFKQVNESEPLCIMSMYSTKPFTRHHNSAHPSHMEMFIRDGTIFLKITEVDIADSGRYFCGLYESYFIFTNVTYLKVIDNGEEPVELQEGKDDDKDGLTDLFSLVVILVGVTAVLLIVILILVIKIRLNTTSLNTTRLNTETECQLSPHNVQDQHPDSLNYASLNFNSKKKKMDRKREKLLEPNVVYAATR</sequence>
<evidence type="ECO:0000256" key="8">
    <source>
        <dbReference type="SAM" id="Phobius"/>
    </source>
</evidence>
<dbReference type="PROSITE" id="PS50835">
    <property type="entry name" value="IG_LIKE"/>
    <property type="match status" value="1"/>
</dbReference>
<dbReference type="Proteomes" id="UP001557470">
    <property type="component" value="Unassembled WGS sequence"/>
</dbReference>
<evidence type="ECO:0000313" key="11">
    <source>
        <dbReference type="Proteomes" id="UP001557470"/>
    </source>
</evidence>
<comment type="caution">
    <text evidence="10">The sequence shown here is derived from an EMBL/GenBank/DDBJ whole genome shotgun (WGS) entry which is preliminary data.</text>
</comment>
<evidence type="ECO:0000313" key="10">
    <source>
        <dbReference type="EMBL" id="KAL0970248.1"/>
    </source>
</evidence>
<dbReference type="AlphaFoldDB" id="A0ABD0WK04"/>
<evidence type="ECO:0000256" key="5">
    <source>
        <dbReference type="ARBA" id="ARBA00023136"/>
    </source>
</evidence>
<feature type="transmembrane region" description="Helical" evidence="8">
    <location>
        <begin position="152"/>
        <end position="175"/>
    </location>
</feature>
<dbReference type="InterPro" id="IPR013106">
    <property type="entry name" value="Ig_V-set"/>
</dbReference>
<evidence type="ECO:0000256" key="6">
    <source>
        <dbReference type="ARBA" id="ARBA00023157"/>
    </source>
</evidence>
<evidence type="ECO:0000256" key="3">
    <source>
        <dbReference type="ARBA" id="ARBA00022729"/>
    </source>
</evidence>
<dbReference type="GO" id="GO:0005886">
    <property type="term" value="C:plasma membrane"/>
    <property type="evidence" value="ECO:0007669"/>
    <property type="project" value="UniProtKB-SubCell"/>
</dbReference>
<reference evidence="10 11" key="1">
    <citation type="submission" date="2024-06" db="EMBL/GenBank/DDBJ databases">
        <authorList>
            <person name="Pan Q."/>
            <person name="Wen M."/>
            <person name="Jouanno E."/>
            <person name="Zahm M."/>
            <person name="Klopp C."/>
            <person name="Cabau C."/>
            <person name="Louis A."/>
            <person name="Berthelot C."/>
            <person name="Parey E."/>
            <person name="Roest Crollius H."/>
            <person name="Montfort J."/>
            <person name="Robinson-Rechavi M."/>
            <person name="Bouchez O."/>
            <person name="Lampietro C."/>
            <person name="Lopez Roques C."/>
            <person name="Donnadieu C."/>
            <person name="Postlethwait J."/>
            <person name="Bobe J."/>
            <person name="Verreycken H."/>
            <person name="Guiguen Y."/>
        </authorList>
    </citation>
    <scope>NUCLEOTIDE SEQUENCE [LARGE SCALE GENOMIC DNA]</scope>
    <source>
        <strain evidence="10">Up_M1</strain>
        <tissue evidence="10">Testis</tissue>
    </source>
</reference>
<keyword evidence="11" id="KW-1185">Reference proteome</keyword>
<gene>
    <name evidence="10" type="ORF">UPYG_G00239330</name>
</gene>
<accession>A0ABD0WK04</accession>
<protein>
    <recommendedName>
        <fullName evidence="9">Ig-like domain-containing protein</fullName>
    </recommendedName>
</protein>
<evidence type="ECO:0000256" key="1">
    <source>
        <dbReference type="ARBA" id="ARBA00004236"/>
    </source>
</evidence>
<dbReference type="InterPro" id="IPR013783">
    <property type="entry name" value="Ig-like_fold"/>
</dbReference>
<evidence type="ECO:0000259" key="9">
    <source>
        <dbReference type="PROSITE" id="PS50835"/>
    </source>
</evidence>
<keyword evidence="4" id="KW-0391">Immunity</keyword>
<dbReference type="EMBL" id="JAGEUA010000007">
    <property type="protein sequence ID" value="KAL0970248.1"/>
    <property type="molecule type" value="Genomic_DNA"/>
</dbReference>
<keyword evidence="8" id="KW-1133">Transmembrane helix</keyword>
<evidence type="ECO:0000256" key="4">
    <source>
        <dbReference type="ARBA" id="ARBA00022859"/>
    </source>
</evidence>
<keyword evidence="2" id="KW-1003">Cell membrane</keyword>
<dbReference type="PANTHER" id="PTHR19433">
    <property type="entry name" value="T-CELL RECEPTOR ALPHA CHAIN V REGION-RELATED"/>
    <property type="match status" value="1"/>
</dbReference>